<feature type="transmembrane region" description="Helical" evidence="1">
    <location>
        <begin position="12"/>
        <end position="35"/>
    </location>
</feature>
<keyword evidence="1" id="KW-0472">Membrane</keyword>
<dbReference type="SUPFAM" id="SSF81321">
    <property type="entry name" value="Family A G protein-coupled receptor-like"/>
    <property type="match status" value="1"/>
</dbReference>
<evidence type="ECO:0000313" key="3">
    <source>
        <dbReference type="WBParaSite" id="L893_g25269.t1"/>
    </source>
</evidence>
<feature type="transmembrane region" description="Helical" evidence="1">
    <location>
        <begin position="184"/>
        <end position="210"/>
    </location>
</feature>
<feature type="transmembrane region" description="Helical" evidence="1">
    <location>
        <begin position="270"/>
        <end position="290"/>
    </location>
</feature>
<feature type="transmembrane region" description="Helical" evidence="1">
    <location>
        <begin position="47"/>
        <end position="66"/>
    </location>
</feature>
<keyword evidence="1" id="KW-1133">Transmembrane helix</keyword>
<keyword evidence="1" id="KW-0812">Transmembrane</keyword>
<keyword evidence="2" id="KW-1185">Reference proteome</keyword>
<sequence>MPSTDFFSFELYTKLTIGSASLFSVMFIFVSYFVLFKTPDTLKTYKFHFIYLHTTYLMTIFLVGFFGRIDVHFNAYGAACASLFGIIQLFDRTAAYIDIFLVIFGVLNVGNTINLTFVYRYCHICRPNSFYATHPFWQRVVHILVSLVTSTILTAVLLMAIVQYAENNETVDEVMVCFRPNGMFNGSVIAIASYLFVFTGTSCFLIYRVIRTLQTSLIQASAKTREMQKALTITLLVFAAIPLALGGIPVMVAVYAFLTETEQIEIYFRFIFFTCIWQGPLTISATLLLVKPYRQALLSSAYWRKIKEPNTLFKITRSI</sequence>
<evidence type="ECO:0000313" key="2">
    <source>
        <dbReference type="Proteomes" id="UP000095287"/>
    </source>
</evidence>
<name>A0A1I7ZDD5_9BILA</name>
<dbReference type="InterPro" id="IPR053220">
    <property type="entry name" value="Nematode_rcpt-like_serp_H"/>
</dbReference>
<dbReference type="Proteomes" id="UP000095287">
    <property type="component" value="Unplaced"/>
</dbReference>
<dbReference type="InterPro" id="IPR019422">
    <property type="entry name" value="7TM_GPCR_serpentine_rcpt_Srh"/>
</dbReference>
<dbReference type="PANTHER" id="PTHR22941:SF26">
    <property type="entry name" value="SERPENTINE RECEPTOR, CLASS H"/>
    <property type="match status" value="1"/>
</dbReference>
<proteinExistence type="predicted"/>
<dbReference type="PANTHER" id="PTHR22941">
    <property type="entry name" value="SERPENTINE RECEPTOR"/>
    <property type="match status" value="1"/>
</dbReference>
<protein>
    <submittedName>
        <fullName evidence="3">G_PROTEIN_RECEP_F1_2 domain-containing protein</fullName>
    </submittedName>
</protein>
<organism evidence="2 3">
    <name type="scientific">Steinernema glaseri</name>
    <dbReference type="NCBI Taxonomy" id="37863"/>
    <lineage>
        <taxon>Eukaryota</taxon>
        <taxon>Metazoa</taxon>
        <taxon>Ecdysozoa</taxon>
        <taxon>Nematoda</taxon>
        <taxon>Chromadorea</taxon>
        <taxon>Rhabditida</taxon>
        <taxon>Tylenchina</taxon>
        <taxon>Panagrolaimomorpha</taxon>
        <taxon>Strongyloidoidea</taxon>
        <taxon>Steinernematidae</taxon>
        <taxon>Steinernema</taxon>
    </lineage>
</organism>
<dbReference type="AlphaFoldDB" id="A0A1I7ZDD5"/>
<feature type="transmembrane region" description="Helical" evidence="1">
    <location>
        <begin position="96"/>
        <end position="119"/>
    </location>
</feature>
<accession>A0A1I7ZDD5</accession>
<dbReference type="Pfam" id="PF10318">
    <property type="entry name" value="7TM_GPCR_Srh"/>
    <property type="match status" value="1"/>
</dbReference>
<reference evidence="3" key="1">
    <citation type="submission" date="2016-11" db="UniProtKB">
        <authorList>
            <consortium name="WormBaseParasite"/>
        </authorList>
    </citation>
    <scope>IDENTIFICATION</scope>
</reference>
<evidence type="ECO:0000256" key="1">
    <source>
        <dbReference type="SAM" id="Phobius"/>
    </source>
</evidence>
<dbReference type="WBParaSite" id="L893_g25269.t1">
    <property type="protein sequence ID" value="L893_g25269.t1"/>
    <property type="gene ID" value="L893_g25269"/>
</dbReference>
<feature type="transmembrane region" description="Helical" evidence="1">
    <location>
        <begin position="140"/>
        <end position="164"/>
    </location>
</feature>
<feature type="transmembrane region" description="Helical" evidence="1">
    <location>
        <begin position="231"/>
        <end position="258"/>
    </location>
</feature>